<protein>
    <recommendedName>
        <fullName evidence="4">CCHC-type domain-containing protein</fullName>
    </recommendedName>
</protein>
<dbReference type="GO" id="GO:0006397">
    <property type="term" value="P:mRNA processing"/>
    <property type="evidence" value="ECO:0007669"/>
    <property type="project" value="UniProtKB-KW"/>
</dbReference>
<accession>A0A2S4WLD9</accession>
<keyword evidence="6" id="KW-1185">Reference proteome</keyword>
<dbReference type="InterPro" id="IPR001878">
    <property type="entry name" value="Znf_CCHC"/>
</dbReference>
<keyword evidence="3" id="KW-0812">Transmembrane</keyword>
<keyword evidence="1" id="KW-0507">mRNA processing</keyword>
<dbReference type="Gene3D" id="4.10.60.10">
    <property type="entry name" value="Zinc finger, CCHC-type"/>
    <property type="match status" value="2"/>
</dbReference>
<keyword evidence="3" id="KW-0472">Membrane</keyword>
<dbReference type="EMBL" id="PKSM01000009">
    <property type="protein sequence ID" value="POW22517.1"/>
    <property type="molecule type" value="Genomic_DNA"/>
</dbReference>
<keyword evidence="3" id="KW-1133">Transmembrane helix</keyword>
<dbReference type="PROSITE" id="PS50158">
    <property type="entry name" value="ZF_CCHC"/>
    <property type="match status" value="1"/>
</dbReference>
<reference evidence="6" key="3">
    <citation type="journal article" date="2018" name="Mol. Plant Microbe Interact.">
        <title>Genome sequence resources for the wheat stripe rust pathogen (Puccinia striiformis f. sp. tritici) and the barley stripe rust pathogen (Puccinia striiformis f. sp. hordei).</title>
        <authorList>
            <person name="Xia C."/>
            <person name="Wang M."/>
            <person name="Yin C."/>
            <person name="Cornejo O.E."/>
            <person name="Hulbert S.H."/>
            <person name="Chen X."/>
        </authorList>
    </citation>
    <scope>NUCLEOTIDE SEQUENCE [LARGE SCALE GENOMIC DNA]</scope>
    <source>
        <strain evidence="6">93TX-2</strain>
    </source>
</reference>
<dbReference type="OrthoDB" id="2500404at2759"/>
<comment type="caution">
    <text evidence="5">The sequence shown here is derived from an EMBL/GenBank/DDBJ whole genome shotgun (WGS) entry which is preliminary data.</text>
</comment>
<evidence type="ECO:0000259" key="4">
    <source>
        <dbReference type="PROSITE" id="PS50158"/>
    </source>
</evidence>
<evidence type="ECO:0000256" key="3">
    <source>
        <dbReference type="SAM" id="Phobius"/>
    </source>
</evidence>
<reference evidence="5 6" key="1">
    <citation type="submission" date="2017-12" db="EMBL/GenBank/DDBJ databases">
        <title>Gene loss provides genomic basis for host adaptation in cereal stripe rust fungi.</title>
        <authorList>
            <person name="Xia C."/>
        </authorList>
    </citation>
    <scope>NUCLEOTIDE SEQUENCE [LARGE SCALE GENOMIC DNA]</scope>
    <source>
        <strain evidence="5 6">93TX-2</strain>
    </source>
</reference>
<evidence type="ECO:0000256" key="1">
    <source>
        <dbReference type="ARBA" id="ARBA00022664"/>
    </source>
</evidence>
<dbReference type="VEuPathDB" id="FungiDB:PSHT_01148"/>
<organism evidence="5 6">
    <name type="scientific">Puccinia striiformis</name>
    <dbReference type="NCBI Taxonomy" id="27350"/>
    <lineage>
        <taxon>Eukaryota</taxon>
        <taxon>Fungi</taxon>
        <taxon>Dikarya</taxon>
        <taxon>Basidiomycota</taxon>
        <taxon>Pucciniomycotina</taxon>
        <taxon>Pucciniomycetes</taxon>
        <taxon>Pucciniales</taxon>
        <taxon>Pucciniaceae</taxon>
        <taxon>Puccinia</taxon>
    </lineage>
</organism>
<reference evidence="6" key="2">
    <citation type="journal article" date="2018" name="BMC Genomics">
        <title>Genomic insights into host adaptation between the wheat stripe rust pathogen (Puccinia striiformis f. sp. tritici) and the barley stripe rust pathogen (Puccinia striiformis f. sp. hordei).</title>
        <authorList>
            <person name="Xia C."/>
            <person name="Wang M."/>
            <person name="Yin C."/>
            <person name="Cornejo O.E."/>
            <person name="Hulbert S.H."/>
            <person name="Chen X."/>
        </authorList>
    </citation>
    <scope>NUCLEOTIDE SEQUENCE [LARGE SCALE GENOMIC DNA]</scope>
    <source>
        <strain evidence="6">93TX-2</strain>
    </source>
</reference>
<dbReference type="VEuPathDB" id="FungiDB:PSTT_01634"/>
<evidence type="ECO:0000313" key="5">
    <source>
        <dbReference type="EMBL" id="POW22517.1"/>
    </source>
</evidence>
<dbReference type="SUPFAM" id="SSF57756">
    <property type="entry name" value="Retrovirus zinc finger-like domains"/>
    <property type="match status" value="2"/>
</dbReference>
<dbReference type="InterPro" id="IPR036875">
    <property type="entry name" value="Znf_CCHC_sf"/>
</dbReference>
<feature type="non-terminal residue" evidence="5">
    <location>
        <position position="142"/>
    </location>
</feature>
<sequence length="142" mass="15481">NSCIFPGVIWPLLVLNQELQAATTSFFLFLIGFIHFVQIKQKCGGEGHISKDCANPTTPKSCYNCGDSGHIYSLGDQKCFHCGEVGHISRDCCVLKLRIVTPAVNQDTSFLIMVGQMKKSDQAALIAAKESNIVSDSPEESK</sequence>
<proteinExistence type="predicted"/>
<evidence type="ECO:0000256" key="2">
    <source>
        <dbReference type="PROSITE-ProRule" id="PRU00047"/>
    </source>
</evidence>
<evidence type="ECO:0000313" key="6">
    <source>
        <dbReference type="Proteomes" id="UP000238274"/>
    </source>
</evidence>
<keyword evidence="2" id="KW-0479">Metal-binding</keyword>
<dbReference type="AlphaFoldDB" id="A0A2S4WLD9"/>
<feature type="domain" description="CCHC-type" evidence="4">
    <location>
        <begin position="78"/>
        <end position="92"/>
    </location>
</feature>
<dbReference type="GO" id="GO:0008270">
    <property type="term" value="F:zinc ion binding"/>
    <property type="evidence" value="ECO:0007669"/>
    <property type="project" value="UniProtKB-KW"/>
</dbReference>
<feature type="transmembrane region" description="Helical" evidence="3">
    <location>
        <begin position="19"/>
        <end position="37"/>
    </location>
</feature>
<dbReference type="Pfam" id="PF00098">
    <property type="entry name" value="zf-CCHC"/>
    <property type="match status" value="3"/>
</dbReference>
<keyword evidence="2" id="KW-0862">Zinc</keyword>
<dbReference type="Proteomes" id="UP000238274">
    <property type="component" value="Unassembled WGS sequence"/>
</dbReference>
<name>A0A2S4WLD9_9BASI</name>
<dbReference type="SMART" id="SM00343">
    <property type="entry name" value="ZnF_C2HC"/>
    <property type="match status" value="3"/>
</dbReference>
<keyword evidence="2" id="KW-0863">Zinc-finger</keyword>
<dbReference type="GO" id="GO:0003676">
    <property type="term" value="F:nucleic acid binding"/>
    <property type="evidence" value="ECO:0007669"/>
    <property type="project" value="InterPro"/>
</dbReference>
<gene>
    <name evidence="5" type="ORF">PSHT_01148</name>
</gene>
<feature type="non-terminal residue" evidence="5">
    <location>
        <position position="1"/>
    </location>
</feature>